<accession>A0A7R9IE61</accession>
<proteinExistence type="predicted"/>
<dbReference type="AlphaFoldDB" id="A0A7R9IE61"/>
<gene>
    <name evidence="2" type="ORF">TTEB3V08_LOCUS4730</name>
</gene>
<evidence type="ECO:0000256" key="1">
    <source>
        <dbReference type="SAM" id="MobiDB-lite"/>
    </source>
</evidence>
<sequence>MTPGPGNRTRDFRLCMAMLKQGAMQESFRTQDTPGRPTGRHLGTAGAASRGHDAHLQVEVEQDQFDSKSIELLQQHTRHEASGVGIKQLLP</sequence>
<protein>
    <submittedName>
        <fullName evidence="2">Uncharacterized protein</fullName>
    </submittedName>
</protein>
<evidence type="ECO:0000313" key="2">
    <source>
        <dbReference type="EMBL" id="CAD7456708.1"/>
    </source>
</evidence>
<reference evidence="2" key="1">
    <citation type="submission" date="2020-11" db="EMBL/GenBank/DDBJ databases">
        <authorList>
            <person name="Tran Van P."/>
        </authorList>
    </citation>
    <scope>NUCLEOTIDE SEQUENCE</scope>
</reference>
<name>A0A7R9IE61_9NEOP</name>
<organism evidence="2">
    <name type="scientific">Timema tahoe</name>
    <dbReference type="NCBI Taxonomy" id="61484"/>
    <lineage>
        <taxon>Eukaryota</taxon>
        <taxon>Metazoa</taxon>
        <taxon>Ecdysozoa</taxon>
        <taxon>Arthropoda</taxon>
        <taxon>Hexapoda</taxon>
        <taxon>Insecta</taxon>
        <taxon>Pterygota</taxon>
        <taxon>Neoptera</taxon>
        <taxon>Polyneoptera</taxon>
        <taxon>Phasmatodea</taxon>
        <taxon>Timematodea</taxon>
        <taxon>Timematoidea</taxon>
        <taxon>Timematidae</taxon>
        <taxon>Timema</taxon>
    </lineage>
</organism>
<feature type="region of interest" description="Disordered" evidence="1">
    <location>
        <begin position="23"/>
        <end position="52"/>
    </location>
</feature>
<dbReference type="EMBL" id="OE001386">
    <property type="protein sequence ID" value="CAD7456708.1"/>
    <property type="molecule type" value="Genomic_DNA"/>
</dbReference>